<feature type="domain" description="SsuA/THI5-like" evidence="2">
    <location>
        <begin position="108"/>
        <end position="294"/>
    </location>
</feature>
<reference evidence="3 6" key="2">
    <citation type="submission" date="2021-06" db="EMBL/GenBank/DDBJ databases">
        <title>Whole genome sequence of Paenibacillus sophorae DSM23020 for comparative genomics.</title>
        <authorList>
            <person name="Kim M.-J."/>
            <person name="Lee G."/>
            <person name="Shin J.-H."/>
        </authorList>
    </citation>
    <scope>NUCLEOTIDE SEQUENCE [LARGE SCALE GENOMIC DNA]</scope>
    <source>
        <strain evidence="3 6">DSM 23020</strain>
    </source>
</reference>
<evidence type="ECO:0000313" key="6">
    <source>
        <dbReference type="Proteomes" id="UP000683429"/>
    </source>
</evidence>
<keyword evidence="6" id="KW-1185">Reference proteome</keyword>
<dbReference type="EMBL" id="CP076607">
    <property type="protein sequence ID" value="QWU15531.1"/>
    <property type="molecule type" value="Genomic_DNA"/>
</dbReference>
<feature type="compositionally biased region" description="Low complexity" evidence="1">
    <location>
        <begin position="42"/>
        <end position="59"/>
    </location>
</feature>
<dbReference type="Pfam" id="PF09084">
    <property type="entry name" value="NMT1"/>
    <property type="match status" value="1"/>
</dbReference>
<evidence type="ECO:0000313" key="4">
    <source>
        <dbReference type="EMBL" id="SEO81185.1"/>
    </source>
</evidence>
<dbReference type="RefSeq" id="WP_036595070.1">
    <property type="nucleotide sequence ID" value="NZ_CP076607.1"/>
</dbReference>
<dbReference type="STRING" id="1333845.SAMN04487895_11271"/>
<dbReference type="PROSITE" id="PS51257">
    <property type="entry name" value="PROKAR_LIPOPROTEIN"/>
    <property type="match status" value="1"/>
</dbReference>
<gene>
    <name evidence="3" type="ORF">KP014_27390</name>
    <name evidence="4" type="ORF">SAMN04487895_11271</name>
</gene>
<evidence type="ECO:0000259" key="2">
    <source>
        <dbReference type="Pfam" id="PF09084"/>
    </source>
</evidence>
<dbReference type="InterPro" id="IPR015168">
    <property type="entry name" value="SsuA/THI5"/>
</dbReference>
<accession>A0A1H8SRH8</accession>
<dbReference type="Proteomes" id="UP000198809">
    <property type="component" value="Unassembled WGS sequence"/>
</dbReference>
<sequence>MSKVYRELQGVGAKAMRLALIASVVMVMLIISACGNSGNSGGNSSSAAGGTDTASATDSGNAAKSSVPAVLNYGFIGANKLNLPGGAEGWGFYKGIIQEELKKYGVTEVKLTSFPNGPDQTESLISGRLDFGSLGDTPAIIAYAGGAKTRIIGQGSAHTVGYLIAKKDGPKTVKDLEGKTIATQKGSFMHRYLVGLLKEEGVTDYKLVHMLIPDATAALARGDIDATTNNGVLALKQIAAGYPLLDDSSKHPNLLGSSVTVVSEDYLAKFPDFAKVWNEAREKALADLKQHEDEYYQFLAEIGDTTPEIAKQANPISDLKDTAFSDDGLALLEGTKNFLVEEKLAKKDFKISDWQLK</sequence>
<evidence type="ECO:0000313" key="5">
    <source>
        <dbReference type="Proteomes" id="UP000198809"/>
    </source>
</evidence>
<dbReference type="SUPFAM" id="SSF53850">
    <property type="entry name" value="Periplasmic binding protein-like II"/>
    <property type="match status" value="1"/>
</dbReference>
<reference evidence="4 5" key="1">
    <citation type="submission" date="2016-10" db="EMBL/GenBank/DDBJ databases">
        <authorList>
            <person name="de Groot N.N."/>
        </authorList>
    </citation>
    <scope>NUCLEOTIDE SEQUENCE [LARGE SCALE GENOMIC DNA]</scope>
    <source>
        <strain evidence="4 5">CGMCC 1.10238</strain>
    </source>
</reference>
<organism evidence="4 5">
    <name type="scientific">Paenibacillus sophorae</name>
    <dbReference type="NCBI Taxonomy" id="1333845"/>
    <lineage>
        <taxon>Bacteria</taxon>
        <taxon>Bacillati</taxon>
        <taxon>Bacillota</taxon>
        <taxon>Bacilli</taxon>
        <taxon>Bacillales</taxon>
        <taxon>Paenibacillaceae</taxon>
        <taxon>Paenibacillus</taxon>
    </lineage>
</organism>
<dbReference type="AlphaFoldDB" id="A0A1H8SRH8"/>
<dbReference type="Proteomes" id="UP000683429">
    <property type="component" value="Chromosome"/>
</dbReference>
<evidence type="ECO:0000313" key="3">
    <source>
        <dbReference type="EMBL" id="QWU15531.1"/>
    </source>
</evidence>
<feature type="region of interest" description="Disordered" evidence="1">
    <location>
        <begin position="39"/>
        <end position="59"/>
    </location>
</feature>
<dbReference type="EMBL" id="FODH01000012">
    <property type="protein sequence ID" value="SEO81185.1"/>
    <property type="molecule type" value="Genomic_DNA"/>
</dbReference>
<evidence type="ECO:0000256" key="1">
    <source>
        <dbReference type="SAM" id="MobiDB-lite"/>
    </source>
</evidence>
<name>A0A1H8SRH8_9BACL</name>
<dbReference type="OrthoDB" id="286202at2"/>
<dbReference type="PANTHER" id="PTHR30024">
    <property type="entry name" value="ALIPHATIC SULFONATES-BINDING PROTEIN-RELATED"/>
    <property type="match status" value="1"/>
</dbReference>
<proteinExistence type="predicted"/>
<protein>
    <submittedName>
        <fullName evidence="3">ABC transporter substrate-binding protein</fullName>
    </submittedName>
    <submittedName>
        <fullName evidence="4">Sulfonate transport system substrate-binding protein</fullName>
    </submittedName>
</protein>
<dbReference type="Gene3D" id="3.40.190.10">
    <property type="entry name" value="Periplasmic binding protein-like II"/>
    <property type="match status" value="2"/>
</dbReference>